<evidence type="ECO:0000313" key="2">
    <source>
        <dbReference type="Proteomes" id="UP001148737"/>
    </source>
</evidence>
<keyword evidence="2" id="KW-1185">Reference proteome</keyword>
<gene>
    <name evidence="1" type="ORF">NLG97_g1914</name>
</gene>
<sequence length="459" mass="52321">MASQFRPGTKSALSLADIDQRRLHYAGDNTNRMRHLALAKGDVTEALLSFDCIKKTPHIFNTTIPIEGAPITAQKSSGRCWIFAATNVLRLPIMKNYNLDRFELSQQYLFYFDKLEKANYFLEHIIDTADREIDDRLVQRLLLAPMSDGGQWDMLYNLVKKYGIVPQVLYPDTWNAENSRHMRVILQTKLREYAVTLRALTRSGDAEAVSLKKDEQMEHIQHILTTLLGVPPELDEEFVWEYTNKEKQVFELRSTPIDFAKAVTEADSEYDMNSMVSLVHDPRSKLYTLLTVERLGNIIGGRNVTYINVEMTVLRTACVDMIKAGLPVFFGCDFGKFRHRNKGILDLSVFDYQIGLGTTLLAQSKADRLRSGESKMTHAMILTGVHLDLDTGKPIRWRVQNSHGPESGDKGYLVMTDDWMSEFMYQAVVNKKFLCGNVRDILLEEPVVLPLWDPMGALA</sequence>
<accession>A0ACC1R6G8</accession>
<evidence type="ECO:0000313" key="1">
    <source>
        <dbReference type="EMBL" id="KAJ3497413.1"/>
    </source>
</evidence>
<dbReference type="Proteomes" id="UP001148737">
    <property type="component" value="Unassembled WGS sequence"/>
</dbReference>
<proteinExistence type="predicted"/>
<comment type="caution">
    <text evidence="1">The sequence shown here is derived from an EMBL/GenBank/DDBJ whole genome shotgun (WGS) entry which is preliminary data.</text>
</comment>
<reference evidence="1" key="1">
    <citation type="submission" date="2022-07" db="EMBL/GenBank/DDBJ databases">
        <title>Genome Sequence of Lecanicillium saksenae.</title>
        <authorList>
            <person name="Buettner E."/>
        </authorList>
    </citation>
    <scope>NUCLEOTIDE SEQUENCE</scope>
    <source>
        <strain evidence="1">VT-O1</strain>
    </source>
</reference>
<organism evidence="1 2">
    <name type="scientific">Lecanicillium saksenae</name>
    <dbReference type="NCBI Taxonomy" id="468837"/>
    <lineage>
        <taxon>Eukaryota</taxon>
        <taxon>Fungi</taxon>
        <taxon>Dikarya</taxon>
        <taxon>Ascomycota</taxon>
        <taxon>Pezizomycotina</taxon>
        <taxon>Sordariomycetes</taxon>
        <taxon>Hypocreomycetidae</taxon>
        <taxon>Hypocreales</taxon>
        <taxon>Cordycipitaceae</taxon>
        <taxon>Lecanicillium</taxon>
    </lineage>
</organism>
<protein>
    <submittedName>
        <fullName evidence="1">Uncharacterized protein</fullName>
    </submittedName>
</protein>
<dbReference type="EMBL" id="JANAKD010000112">
    <property type="protein sequence ID" value="KAJ3497413.1"/>
    <property type="molecule type" value="Genomic_DNA"/>
</dbReference>
<name>A0ACC1R6G8_9HYPO</name>